<keyword evidence="2" id="KW-0732">Signal</keyword>
<dbReference type="Pfam" id="PF21203">
    <property type="entry name" value="ECM10"/>
    <property type="match status" value="1"/>
</dbReference>
<feature type="region of interest" description="Disordered" evidence="1">
    <location>
        <begin position="273"/>
        <end position="296"/>
    </location>
</feature>
<evidence type="ECO:0000256" key="1">
    <source>
        <dbReference type="SAM" id="MobiDB-lite"/>
    </source>
</evidence>
<protein>
    <recommendedName>
        <fullName evidence="5">ER membrane protein complex subunit 10</fullName>
    </recommendedName>
</protein>
<evidence type="ECO:0000313" key="3">
    <source>
        <dbReference type="EMBL" id="KAK0556357.1"/>
    </source>
</evidence>
<accession>A0AAN6JU06</accession>
<organism evidence="3 4">
    <name type="scientific">Tilletia horrida</name>
    <dbReference type="NCBI Taxonomy" id="155126"/>
    <lineage>
        <taxon>Eukaryota</taxon>
        <taxon>Fungi</taxon>
        <taxon>Dikarya</taxon>
        <taxon>Basidiomycota</taxon>
        <taxon>Ustilaginomycotina</taxon>
        <taxon>Exobasidiomycetes</taxon>
        <taxon>Tilletiales</taxon>
        <taxon>Tilletiaceae</taxon>
        <taxon>Tilletia</taxon>
    </lineage>
</organism>
<evidence type="ECO:0000256" key="2">
    <source>
        <dbReference type="SAM" id="SignalP"/>
    </source>
</evidence>
<reference evidence="3" key="1">
    <citation type="journal article" date="2023" name="PhytoFront">
        <title>Draft Genome Resources of Seven Strains of Tilletia horrida, Causal Agent of Kernel Smut of Rice.</title>
        <authorList>
            <person name="Khanal S."/>
            <person name="Antony Babu S."/>
            <person name="Zhou X.G."/>
        </authorList>
    </citation>
    <scope>NUCLEOTIDE SEQUENCE</scope>
    <source>
        <strain evidence="3">TX6</strain>
    </source>
</reference>
<sequence>MRVLLSAFRLASAAAVVLGSASSAQAETAAFENGSSDPNQEAASPLVSHYTLFHRSLSTAAGNTASSWAPRAHITLTVRSTALEPYLPPLATYEDLLAAAGGEGSVQSGPLGKAEHAQPWSDWYQLALVPGEGSQAQAHVRKDEGLLTSAKKCHLVSTSPTLEDDLVLHLASSGSPIAISYSVPGLVLNSDACPLPQSGPYAKRWTVIEGVNTTVSVQVPSVAPEPPLRAPIPVKEDGTPEVPPPEKSFLQKYWMYLLPILIIMFIPAEAEHSGSAEHDSSSNRPAPRELAAQRIK</sequence>
<dbReference type="Proteomes" id="UP001176517">
    <property type="component" value="Unassembled WGS sequence"/>
</dbReference>
<keyword evidence="4" id="KW-1185">Reference proteome</keyword>
<comment type="caution">
    <text evidence="3">The sequence shown here is derived from an EMBL/GenBank/DDBJ whole genome shotgun (WGS) entry which is preliminary data.</text>
</comment>
<evidence type="ECO:0008006" key="5">
    <source>
        <dbReference type="Google" id="ProtNLM"/>
    </source>
</evidence>
<gene>
    <name evidence="3" type="ORF">OC846_001180</name>
</gene>
<feature type="signal peptide" evidence="2">
    <location>
        <begin position="1"/>
        <end position="26"/>
    </location>
</feature>
<proteinExistence type="predicted"/>
<evidence type="ECO:0000313" key="4">
    <source>
        <dbReference type="Proteomes" id="UP001176517"/>
    </source>
</evidence>
<dbReference type="PANTHER" id="PTHR39219">
    <property type="entry name" value="ER MEMBRANE PROTEIN COMPLEX SUBUNIT 10"/>
    <property type="match status" value="1"/>
</dbReference>
<dbReference type="CDD" id="cd22209">
    <property type="entry name" value="EMC10"/>
    <property type="match status" value="1"/>
</dbReference>
<name>A0AAN6JU06_9BASI</name>
<feature type="chain" id="PRO_5042810102" description="ER membrane protein complex subunit 10" evidence="2">
    <location>
        <begin position="27"/>
        <end position="296"/>
    </location>
</feature>
<dbReference type="PANTHER" id="PTHR39219:SF1">
    <property type="entry name" value="ER MEMBRANE PROTEIN COMPLEX SUBUNIT 10"/>
    <property type="match status" value="1"/>
</dbReference>
<dbReference type="AlphaFoldDB" id="A0AAN6JU06"/>
<dbReference type="EMBL" id="JAPDMZ010000016">
    <property type="protein sequence ID" value="KAK0556357.1"/>
    <property type="molecule type" value="Genomic_DNA"/>
</dbReference>